<dbReference type="EMBL" id="LAZR01018853">
    <property type="protein sequence ID" value="KKL94732.1"/>
    <property type="molecule type" value="Genomic_DNA"/>
</dbReference>
<organism evidence="1">
    <name type="scientific">marine sediment metagenome</name>
    <dbReference type="NCBI Taxonomy" id="412755"/>
    <lineage>
        <taxon>unclassified sequences</taxon>
        <taxon>metagenomes</taxon>
        <taxon>ecological metagenomes</taxon>
    </lineage>
</organism>
<accession>A0A0F9J6A3</accession>
<evidence type="ECO:0000313" key="1">
    <source>
        <dbReference type="EMBL" id="KKL94732.1"/>
    </source>
</evidence>
<dbReference type="AlphaFoldDB" id="A0A0F9J6A3"/>
<feature type="non-terminal residue" evidence="1">
    <location>
        <position position="35"/>
    </location>
</feature>
<comment type="caution">
    <text evidence="1">The sequence shown here is derived from an EMBL/GenBank/DDBJ whole genome shotgun (WGS) entry which is preliminary data.</text>
</comment>
<gene>
    <name evidence="1" type="ORF">LCGC14_1861760</name>
</gene>
<proteinExistence type="predicted"/>
<sequence length="35" mass="3891">MIDSLLIIFFAISFRSANLPDKPFDYELTAGLNTG</sequence>
<reference evidence="1" key="1">
    <citation type="journal article" date="2015" name="Nature">
        <title>Complex archaea that bridge the gap between prokaryotes and eukaryotes.</title>
        <authorList>
            <person name="Spang A."/>
            <person name="Saw J.H."/>
            <person name="Jorgensen S.L."/>
            <person name="Zaremba-Niedzwiedzka K."/>
            <person name="Martijn J."/>
            <person name="Lind A.E."/>
            <person name="van Eijk R."/>
            <person name="Schleper C."/>
            <person name="Guy L."/>
            <person name="Ettema T.J."/>
        </authorList>
    </citation>
    <scope>NUCLEOTIDE SEQUENCE</scope>
</reference>
<protein>
    <submittedName>
        <fullName evidence="1">Uncharacterized protein</fullName>
    </submittedName>
</protein>
<name>A0A0F9J6A3_9ZZZZ</name>